<dbReference type="InterPro" id="IPR017850">
    <property type="entry name" value="Alkaline_phosphatase_core_sf"/>
</dbReference>
<organism evidence="1 2">
    <name type="scientific">Anatilimnocola aggregata</name>
    <dbReference type="NCBI Taxonomy" id="2528021"/>
    <lineage>
        <taxon>Bacteria</taxon>
        <taxon>Pseudomonadati</taxon>
        <taxon>Planctomycetota</taxon>
        <taxon>Planctomycetia</taxon>
        <taxon>Pirellulales</taxon>
        <taxon>Pirellulaceae</taxon>
        <taxon>Anatilimnocola</taxon>
    </lineage>
</organism>
<evidence type="ECO:0000313" key="1">
    <source>
        <dbReference type="EMBL" id="QDU30904.1"/>
    </source>
</evidence>
<dbReference type="Pfam" id="PF07394">
    <property type="entry name" value="DUF1501"/>
    <property type="match status" value="1"/>
</dbReference>
<dbReference type="AlphaFoldDB" id="A0A517YL26"/>
<dbReference type="PROSITE" id="PS51318">
    <property type="entry name" value="TAT"/>
    <property type="match status" value="1"/>
</dbReference>
<dbReference type="Proteomes" id="UP000315017">
    <property type="component" value="Chromosome"/>
</dbReference>
<dbReference type="InterPro" id="IPR006311">
    <property type="entry name" value="TAT_signal"/>
</dbReference>
<dbReference type="InterPro" id="IPR010869">
    <property type="entry name" value="DUF1501"/>
</dbReference>
<proteinExistence type="predicted"/>
<dbReference type="EMBL" id="CP036274">
    <property type="protein sequence ID" value="QDU30904.1"/>
    <property type="molecule type" value="Genomic_DNA"/>
</dbReference>
<evidence type="ECO:0008006" key="3">
    <source>
        <dbReference type="Google" id="ProtNLM"/>
    </source>
</evidence>
<reference evidence="1 2" key="1">
    <citation type="submission" date="2019-02" db="EMBL/GenBank/DDBJ databases">
        <title>Deep-cultivation of Planctomycetes and their phenomic and genomic characterization uncovers novel biology.</title>
        <authorList>
            <person name="Wiegand S."/>
            <person name="Jogler M."/>
            <person name="Boedeker C."/>
            <person name="Pinto D."/>
            <person name="Vollmers J."/>
            <person name="Rivas-Marin E."/>
            <person name="Kohn T."/>
            <person name="Peeters S.H."/>
            <person name="Heuer A."/>
            <person name="Rast P."/>
            <person name="Oberbeckmann S."/>
            <person name="Bunk B."/>
            <person name="Jeske O."/>
            <person name="Meyerdierks A."/>
            <person name="Storesund J.E."/>
            <person name="Kallscheuer N."/>
            <person name="Luecker S."/>
            <person name="Lage O.M."/>
            <person name="Pohl T."/>
            <person name="Merkel B.J."/>
            <person name="Hornburger P."/>
            <person name="Mueller R.-W."/>
            <person name="Bruemmer F."/>
            <person name="Labrenz M."/>
            <person name="Spormann A.M."/>
            <person name="Op den Camp H."/>
            <person name="Overmann J."/>
            <person name="Amann R."/>
            <person name="Jetten M.S.M."/>
            <person name="Mascher T."/>
            <person name="Medema M.H."/>
            <person name="Devos D.P."/>
            <person name="Kaster A.-K."/>
            <person name="Ovreas L."/>
            <person name="Rohde M."/>
            <person name="Galperin M.Y."/>
            <person name="Jogler C."/>
        </authorList>
    </citation>
    <scope>NUCLEOTIDE SEQUENCE [LARGE SCALE GENOMIC DNA]</scope>
    <source>
        <strain evidence="1 2">ETA_A8</strain>
    </source>
</reference>
<dbReference type="PANTHER" id="PTHR43737">
    <property type="entry name" value="BLL7424 PROTEIN"/>
    <property type="match status" value="1"/>
</dbReference>
<dbReference type="SUPFAM" id="SSF53649">
    <property type="entry name" value="Alkaline phosphatase-like"/>
    <property type="match status" value="1"/>
</dbReference>
<gene>
    <name evidence="1" type="ORF">ETAA8_60530</name>
</gene>
<dbReference type="OrthoDB" id="127333at2"/>
<dbReference type="RefSeq" id="WP_145097166.1">
    <property type="nucleotide sequence ID" value="NZ_CP036274.1"/>
</dbReference>
<evidence type="ECO:0000313" key="2">
    <source>
        <dbReference type="Proteomes" id="UP000315017"/>
    </source>
</evidence>
<dbReference type="PANTHER" id="PTHR43737:SF1">
    <property type="entry name" value="DUF1501 DOMAIN-CONTAINING PROTEIN"/>
    <property type="match status" value="1"/>
</dbReference>
<accession>A0A517YL26</accession>
<protein>
    <recommendedName>
        <fullName evidence="3">DUF1501 domain-containing protein</fullName>
    </recommendedName>
</protein>
<keyword evidence="2" id="KW-1185">Reference proteome</keyword>
<sequence length="442" mass="48039">MLNLFPGRTRDCEGVSRRSFLQVGALGGLGLSLPGFLASQAAAKSAGKSSLGQCNVILVWTRGGTSHHDTFDPKPDAPVNVRGEYSVIDTAIPGVKFTEIVPTFAKEAKRFALLRGWNPLNGSHGAADQYVMSGRKMNQAVRYPTMGAVVSHYKGFKSALPPFVQVGTEVDRRFGGGSPGILGLEHGAFEIAADPSAEKFNVRDITPPAGVTSERIDRRRKMLTAVDQLQRQNDLQPAAYEALDEHYKTALNMITAPETKGAFALEKEDDKLRDAYGRNKFGQGLLLARRLIESGVRFVTVTDGGWDTHANNFKTLKNTRIPPVDKGLPQLVIDLEERGMLDSTLVVWLTDFGRTPKINSASGRDHWATSGFAMMAGGGVPGGQVLGQTDDEGGHVIKDEYLSEDIVNTIYQKVGIPTDLMVNAPDGRPIRLLEGKPIKEWL</sequence>
<name>A0A517YL26_9BACT</name>
<dbReference type="KEGG" id="aagg:ETAA8_60530"/>